<dbReference type="GO" id="GO:0000272">
    <property type="term" value="P:polysaccharide catabolic process"/>
    <property type="evidence" value="ECO:0007669"/>
    <property type="project" value="UniProtKB-KW"/>
</dbReference>
<evidence type="ECO:0000256" key="5">
    <source>
        <dbReference type="ARBA" id="ARBA00023024"/>
    </source>
</evidence>
<evidence type="ECO:0000256" key="8">
    <source>
        <dbReference type="ARBA" id="ARBA00023326"/>
    </source>
</evidence>
<dbReference type="PANTHER" id="PTHR11177:SF333">
    <property type="entry name" value="CHITINASE"/>
    <property type="match status" value="1"/>
</dbReference>
<keyword evidence="7 9" id="KW-0326">Glycosidase</keyword>
<dbReference type="Gene3D" id="3.20.20.80">
    <property type="entry name" value="Glycosidases"/>
    <property type="match status" value="1"/>
</dbReference>
<evidence type="ECO:0000313" key="11">
    <source>
        <dbReference type="EMBL" id="KAJ4336535.1"/>
    </source>
</evidence>
<gene>
    <name evidence="11" type="ORF">N0V87_005399</name>
</gene>
<dbReference type="EC" id="3.2.1.14" evidence="3"/>
<reference evidence="11" key="1">
    <citation type="submission" date="2022-10" db="EMBL/GenBank/DDBJ databases">
        <title>Tapping the CABI collections for fungal endophytes: first genome assemblies for Collariella, Neodidymelliopsis, Ascochyta clinopodiicola, Didymella pomorum, Didymosphaeria variabile, Neocosmospora piperis and Neocucurbitaria cava.</title>
        <authorList>
            <person name="Hill R."/>
        </authorList>
    </citation>
    <scope>NUCLEOTIDE SEQUENCE</scope>
    <source>
        <strain evidence="11">IMI 360193</strain>
    </source>
</reference>
<proteinExistence type="inferred from homology"/>
<evidence type="ECO:0000256" key="9">
    <source>
        <dbReference type="RuleBase" id="RU000489"/>
    </source>
</evidence>
<evidence type="ECO:0000256" key="3">
    <source>
        <dbReference type="ARBA" id="ARBA00012729"/>
    </source>
</evidence>
<evidence type="ECO:0000256" key="7">
    <source>
        <dbReference type="ARBA" id="ARBA00023295"/>
    </source>
</evidence>
<dbReference type="SUPFAM" id="SSF54556">
    <property type="entry name" value="Chitinase insertion domain"/>
    <property type="match status" value="1"/>
</dbReference>
<keyword evidence="12" id="KW-1185">Reference proteome</keyword>
<dbReference type="InterPro" id="IPR011583">
    <property type="entry name" value="Chitinase_II/V-like_cat"/>
</dbReference>
<accession>A0A9W8WYN4</accession>
<sequence length="399" mass="44499">TCSNDNGNAVVVGYYEGWAKNRACNVFWPEQIPIGVYTHVNFAFAVIDPKTFKIAPSSPDDVNLYKRIMLLKQRGPKLKVYIAIGGWAFNDPGATATTFSDLAASVPRQRVFLESLLSFMSTYGFDGIDVDWEYPAADDRSGREVDFDNFPKFMKRLKETLSGTKKGLTITLPASYWYLQHLDLVNLTLVESLGTWDKGNQWTGNFLNSHTNLTEIDAALDLLWRNDVNPTKVVMGLAFYGRTFSMTSGACNTPGCTYESGGQRGKCSKEVGILLNSEIDDLVKQNSLTPTLYKKETAKVATWGNQWVAYDDEETLQMKSEYAQTRCLGGLMVWAISHDTEDAKYHKALAKAANRKITSLPMTDGSDDAYKDLEVDAPQCKWTNCGDSEYVSFAPEAVR</sequence>
<dbReference type="Gene3D" id="3.10.50.10">
    <property type="match status" value="1"/>
</dbReference>
<dbReference type="InterPro" id="IPR029070">
    <property type="entry name" value="Chitinase_insertion_sf"/>
</dbReference>
<feature type="domain" description="GH18" evidence="10">
    <location>
        <begin position="9"/>
        <end position="356"/>
    </location>
</feature>
<evidence type="ECO:0000256" key="6">
    <source>
        <dbReference type="ARBA" id="ARBA00023277"/>
    </source>
</evidence>
<comment type="similarity">
    <text evidence="2">Belongs to the glycosyl hydrolase 18 family. Chitinase class V subfamily.</text>
</comment>
<protein>
    <recommendedName>
        <fullName evidence="3">chitinase</fullName>
        <ecNumber evidence="3">3.2.1.14</ecNumber>
    </recommendedName>
</protein>
<comment type="catalytic activity">
    <reaction evidence="1">
        <text>Random endo-hydrolysis of N-acetyl-beta-D-glucosaminide (1-&gt;4)-beta-linkages in chitin and chitodextrins.</text>
        <dbReference type="EC" id="3.2.1.14"/>
    </reaction>
</comment>
<keyword evidence="5" id="KW-0146">Chitin degradation</keyword>
<evidence type="ECO:0000256" key="4">
    <source>
        <dbReference type="ARBA" id="ARBA00022801"/>
    </source>
</evidence>
<evidence type="ECO:0000256" key="1">
    <source>
        <dbReference type="ARBA" id="ARBA00000822"/>
    </source>
</evidence>
<dbReference type="SUPFAM" id="SSF51445">
    <property type="entry name" value="(Trans)glycosidases"/>
    <property type="match status" value="1"/>
</dbReference>
<dbReference type="PANTHER" id="PTHR11177">
    <property type="entry name" value="CHITINASE"/>
    <property type="match status" value="1"/>
</dbReference>
<dbReference type="InterPro" id="IPR001579">
    <property type="entry name" value="Glyco_hydro_18_chit_AS"/>
</dbReference>
<comment type="caution">
    <text evidence="11">The sequence shown here is derived from an EMBL/GenBank/DDBJ whole genome shotgun (WGS) entry which is preliminary data.</text>
</comment>
<evidence type="ECO:0000259" key="10">
    <source>
        <dbReference type="PROSITE" id="PS51910"/>
    </source>
</evidence>
<dbReference type="Proteomes" id="UP001140562">
    <property type="component" value="Unassembled WGS sequence"/>
</dbReference>
<dbReference type="SMART" id="SM00636">
    <property type="entry name" value="Glyco_18"/>
    <property type="match status" value="1"/>
</dbReference>
<dbReference type="Pfam" id="PF00704">
    <property type="entry name" value="Glyco_hydro_18"/>
    <property type="match status" value="1"/>
</dbReference>
<dbReference type="InterPro" id="IPR001223">
    <property type="entry name" value="Glyco_hydro18_cat"/>
</dbReference>
<dbReference type="PROSITE" id="PS01095">
    <property type="entry name" value="GH18_1"/>
    <property type="match status" value="1"/>
</dbReference>
<feature type="non-terminal residue" evidence="11">
    <location>
        <position position="399"/>
    </location>
</feature>
<dbReference type="GO" id="GO:0008843">
    <property type="term" value="F:endochitinase activity"/>
    <property type="evidence" value="ECO:0007669"/>
    <property type="project" value="UniProtKB-EC"/>
</dbReference>
<dbReference type="PROSITE" id="PS51910">
    <property type="entry name" value="GH18_2"/>
    <property type="match status" value="1"/>
</dbReference>
<keyword evidence="4 9" id="KW-0378">Hydrolase</keyword>
<organism evidence="11 12">
    <name type="scientific">Didymella glomerata</name>
    <dbReference type="NCBI Taxonomy" id="749621"/>
    <lineage>
        <taxon>Eukaryota</taxon>
        <taxon>Fungi</taxon>
        <taxon>Dikarya</taxon>
        <taxon>Ascomycota</taxon>
        <taxon>Pezizomycotina</taxon>
        <taxon>Dothideomycetes</taxon>
        <taxon>Pleosporomycetidae</taxon>
        <taxon>Pleosporales</taxon>
        <taxon>Pleosporineae</taxon>
        <taxon>Didymellaceae</taxon>
        <taxon>Didymella</taxon>
    </lineage>
</organism>
<evidence type="ECO:0000313" key="12">
    <source>
        <dbReference type="Proteomes" id="UP001140562"/>
    </source>
</evidence>
<dbReference type="InterPro" id="IPR050314">
    <property type="entry name" value="Glycosyl_Hydrlase_18"/>
</dbReference>
<name>A0A9W8WYN4_9PLEO</name>
<evidence type="ECO:0000256" key="2">
    <source>
        <dbReference type="ARBA" id="ARBA00008682"/>
    </source>
</evidence>
<dbReference type="OrthoDB" id="73875at2759"/>
<dbReference type="InterPro" id="IPR017853">
    <property type="entry name" value="GH"/>
</dbReference>
<dbReference type="AlphaFoldDB" id="A0A9W8WYN4"/>
<dbReference type="GO" id="GO:0008061">
    <property type="term" value="F:chitin binding"/>
    <property type="evidence" value="ECO:0007669"/>
    <property type="project" value="InterPro"/>
</dbReference>
<keyword evidence="8" id="KW-0624">Polysaccharide degradation</keyword>
<dbReference type="GO" id="GO:0006032">
    <property type="term" value="P:chitin catabolic process"/>
    <property type="evidence" value="ECO:0007669"/>
    <property type="project" value="UniProtKB-KW"/>
</dbReference>
<dbReference type="EMBL" id="JAPEUV010000048">
    <property type="protein sequence ID" value="KAJ4336535.1"/>
    <property type="molecule type" value="Genomic_DNA"/>
</dbReference>
<keyword evidence="6" id="KW-0119">Carbohydrate metabolism</keyword>